<dbReference type="Pfam" id="PF08281">
    <property type="entry name" value="Sigma70_r4_2"/>
    <property type="match status" value="1"/>
</dbReference>
<dbReference type="NCBIfam" id="TIGR02937">
    <property type="entry name" value="sigma70-ECF"/>
    <property type="match status" value="1"/>
</dbReference>
<evidence type="ECO:0000313" key="8">
    <source>
        <dbReference type="EMBL" id="GAA0555760.1"/>
    </source>
</evidence>
<comment type="caution">
    <text evidence="8">The sequence shown here is derived from an EMBL/GenBank/DDBJ whole genome shotgun (WGS) entry which is preliminary data.</text>
</comment>
<dbReference type="CDD" id="cd06171">
    <property type="entry name" value="Sigma70_r4"/>
    <property type="match status" value="1"/>
</dbReference>
<evidence type="ECO:0000256" key="3">
    <source>
        <dbReference type="ARBA" id="ARBA00023082"/>
    </source>
</evidence>
<dbReference type="PANTHER" id="PTHR43133:SF8">
    <property type="entry name" value="RNA POLYMERASE SIGMA FACTOR HI_1459-RELATED"/>
    <property type="match status" value="1"/>
</dbReference>
<dbReference type="Proteomes" id="UP001500729">
    <property type="component" value="Unassembled WGS sequence"/>
</dbReference>
<proteinExistence type="inferred from homology"/>
<evidence type="ECO:0000256" key="5">
    <source>
        <dbReference type="ARBA" id="ARBA00023163"/>
    </source>
</evidence>
<evidence type="ECO:0000256" key="2">
    <source>
        <dbReference type="ARBA" id="ARBA00023015"/>
    </source>
</evidence>
<keyword evidence="3" id="KW-0731">Sigma factor</keyword>
<name>A0ABN1DZ69_SACER</name>
<dbReference type="InterPro" id="IPR039425">
    <property type="entry name" value="RNA_pol_sigma-70-like"/>
</dbReference>
<keyword evidence="4" id="KW-0238">DNA-binding</keyword>
<dbReference type="Gene3D" id="1.10.1740.10">
    <property type="match status" value="1"/>
</dbReference>
<dbReference type="InterPro" id="IPR014284">
    <property type="entry name" value="RNA_pol_sigma-70_dom"/>
</dbReference>
<dbReference type="InterPro" id="IPR013324">
    <property type="entry name" value="RNA_pol_sigma_r3/r4-like"/>
</dbReference>
<comment type="similarity">
    <text evidence="1">Belongs to the sigma-70 factor family. ECF subfamily.</text>
</comment>
<feature type="domain" description="RNA polymerase sigma-70 region 2" evidence="6">
    <location>
        <begin position="29"/>
        <end position="101"/>
    </location>
</feature>
<evidence type="ECO:0000313" key="9">
    <source>
        <dbReference type="Proteomes" id="UP001500729"/>
    </source>
</evidence>
<keyword evidence="2" id="KW-0805">Transcription regulation</keyword>
<keyword evidence="5" id="KW-0804">Transcription</keyword>
<dbReference type="InterPro" id="IPR013325">
    <property type="entry name" value="RNA_pol_sigma_r2"/>
</dbReference>
<dbReference type="InterPro" id="IPR036388">
    <property type="entry name" value="WH-like_DNA-bd_sf"/>
</dbReference>
<reference evidence="8 9" key="1">
    <citation type="journal article" date="2019" name="Int. J. Syst. Evol. Microbiol.">
        <title>The Global Catalogue of Microorganisms (GCM) 10K type strain sequencing project: providing services to taxonomists for standard genome sequencing and annotation.</title>
        <authorList>
            <consortium name="The Broad Institute Genomics Platform"/>
            <consortium name="The Broad Institute Genome Sequencing Center for Infectious Disease"/>
            <person name="Wu L."/>
            <person name="Ma J."/>
        </authorList>
    </citation>
    <scope>NUCLEOTIDE SEQUENCE [LARGE SCALE GENOMIC DNA]</scope>
    <source>
        <strain evidence="8 9">JCM 10303</strain>
    </source>
</reference>
<evidence type="ECO:0000256" key="1">
    <source>
        <dbReference type="ARBA" id="ARBA00010641"/>
    </source>
</evidence>
<evidence type="ECO:0000259" key="7">
    <source>
        <dbReference type="Pfam" id="PF08281"/>
    </source>
</evidence>
<gene>
    <name evidence="8" type="ORF">GCM10009533_61970</name>
</gene>
<dbReference type="SUPFAM" id="SSF88659">
    <property type="entry name" value="Sigma3 and sigma4 domains of RNA polymerase sigma factors"/>
    <property type="match status" value="1"/>
</dbReference>
<dbReference type="EMBL" id="BAAAGS010000068">
    <property type="protein sequence ID" value="GAA0555760.1"/>
    <property type="molecule type" value="Genomic_DNA"/>
</dbReference>
<dbReference type="InterPro" id="IPR013249">
    <property type="entry name" value="RNA_pol_sigma70_r4_t2"/>
</dbReference>
<evidence type="ECO:0000259" key="6">
    <source>
        <dbReference type="Pfam" id="PF04542"/>
    </source>
</evidence>
<protein>
    <submittedName>
        <fullName evidence="8">Sigma-70 family RNA polymerase sigma factor</fullName>
    </submittedName>
</protein>
<accession>A0ABN1DZ69</accession>
<sequence length="203" mass="22254">MGDMPAEPDDSGEVLAALADDLDEGFAVLVRAYSRTVYSVAYRLCGRDTDAEDLAAESLLRAYRSLRGYDRDRILRLSLRSWLVTIVLNAWRNLLRDAGRRPGQVPMAELPERSVAGPSVEEQVERLETRDELGALVARLPESQRIAVVLRHVVGMPIAEVAAAMDCPEGTAKSHVSRGLRRIREDYTAAARPAAAAGGRSTR</sequence>
<dbReference type="PANTHER" id="PTHR43133">
    <property type="entry name" value="RNA POLYMERASE ECF-TYPE SIGMA FACTO"/>
    <property type="match status" value="1"/>
</dbReference>
<keyword evidence="9" id="KW-1185">Reference proteome</keyword>
<dbReference type="Gene3D" id="1.10.10.10">
    <property type="entry name" value="Winged helix-like DNA-binding domain superfamily/Winged helix DNA-binding domain"/>
    <property type="match status" value="1"/>
</dbReference>
<dbReference type="SUPFAM" id="SSF88946">
    <property type="entry name" value="Sigma2 domain of RNA polymerase sigma factors"/>
    <property type="match status" value="1"/>
</dbReference>
<dbReference type="Pfam" id="PF04542">
    <property type="entry name" value="Sigma70_r2"/>
    <property type="match status" value="1"/>
</dbReference>
<organism evidence="8 9">
    <name type="scientific">Saccharopolyspora erythraea</name>
    <name type="common">Streptomyces erythraeus</name>
    <dbReference type="NCBI Taxonomy" id="1836"/>
    <lineage>
        <taxon>Bacteria</taxon>
        <taxon>Bacillati</taxon>
        <taxon>Actinomycetota</taxon>
        <taxon>Actinomycetes</taxon>
        <taxon>Pseudonocardiales</taxon>
        <taxon>Pseudonocardiaceae</taxon>
        <taxon>Saccharopolyspora</taxon>
    </lineage>
</organism>
<evidence type="ECO:0000256" key="4">
    <source>
        <dbReference type="ARBA" id="ARBA00023125"/>
    </source>
</evidence>
<dbReference type="InterPro" id="IPR007627">
    <property type="entry name" value="RNA_pol_sigma70_r2"/>
</dbReference>
<feature type="domain" description="RNA polymerase sigma factor 70 region 4 type 2" evidence="7">
    <location>
        <begin position="131"/>
        <end position="183"/>
    </location>
</feature>